<name>A0A4R2B135_9BACI</name>
<dbReference type="AlphaFoldDB" id="A0A4R2B135"/>
<protein>
    <submittedName>
        <fullName evidence="1">Uncharacterized protein</fullName>
    </submittedName>
</protein>
<evidence type="ECO:0000313" key="2">
    <source>
        <dbReference type="Proteomes" id="UP000295689"/>
    </source>
</evidence>
<reference evidence="1 2" key="1">
    <citation type="journal article" date="2015" name="Stand. Genomic Sci.">
        <title>Genomic Encyclopedia of Bacterial and Archaeal Type Strains, Phase III: the genomes of soil and plant-associated and newly described type strains.</title>
        <authorList>
            <person name="Whitman W.B."/>
            <person name="Woyke T."/>
            <person name="Klenk H.P."/>
            <person name="Zhou Y."/>
            <person name="Lilburn T.G."/>
            <person name="Beck B.J."/>
            <person name="De Vos P."/>
            <person name="Vandamme P."/>
            <person name="Eisen J.A."/>
            <person name="Garrity G."/>
            <person name="Hugenholtz P."/>
            <person name="Kyrpides N.C."/>
        </authorList>
    </citation>
    <scope>NUCLEOTIDE SEQUENCE [LARGE SCALE GENOMIC DNA]</scope>
    <source>
        <strain evidence="1 2">CV53</strain>
    </source>
</reference>
<dbReference type="EMBL" id="SLVV01000016">
    <property type="protein sequence ID" value="TCN19705.1"/>
    <property type="molecule type" value="Genomic_DNA"/>
</dbReference>
<keyword evidence="2" id="KW-1185">Reference proteome</keyword>
<evidence type="ECO:0000313" key="1">
    <source>
        <dbReference type="EMBL" id="TCN19705.1"/>
    </source>
</evidence>
<comment type="caution">
    <text evidence="1">The sequence shown here is derived from an EMBL/GenBank/DDBJ whole genome shotgun (WGS) entry which is preliminary data.</text>
</comment>
<dbReference type="Proteomes" id="UP000295689">
    <property type="component" value="Unassembled WGS sequence"/>
</dbReference>
<sequence length="95" mass="11062">MNQNSKIDRVAFLEEQVICYMKNLLVDSPYHVLIYFEKQVNRYTSMLKEGKPYPASVENTLLHLIREYSSFISEVKEYLKIKTTVGNYSSGDVMA</sequence>
<gene>
    <name evidence="1" type="ORF">EV146_1167</name>
</gene>
<accession>A0A4R2B135</accession>
<dbReference type="RefSeq" id="WP_132011242.1">
    <property type="nucleotide sequence ID" value="NZ_JABUHM010000017.1"/>
</dbReference>
<organism evidence="1 2">
    <name type="scientific">Mesobacillus foraminis</name>
    <dbReference type="NCBI Taxonomy" id="279826"/>
    <lineage>
        <taxon>Bacteria</taxon>
        <taxon>Bacillati</taxon>
        <taxon>Bacillota</taxon>
        <taxon>Bacilli</taxon>
        <taxon>Bacillales</taxon>
        <taxon>Bacillaceae</taxon>
        <taxon>Mesobacillus</taxon>
    </lineage>
</organism>
<proteinExistence type="predicted"/>